<evidence type="ECO:0000313" key="10">
    <source>
        <dbReference type="Proteomes" id="UP000243978"/>
    </source>
</evidence>
<protein>
    <recommendedName>
        <fullName evidence="2 7">DNA repair protein RecO</fullName>
    </recommendedName>
    <alternativeName>
        <fullName evidence="6 7">Recombination protein O</fullName>
    </alternativeName>
</protein>
<evidence type="ECO:0000256" key="2">
    <source>
        <dbReference type="ARBA" id="ARBA00021310"/>
    </source>
</evidence>
<dbReference type="PANTHER" id="PTHR33991">
    <property type="entry name" value="DNA REPAIR PROTEIN RECO"/>
    <property type="match status" value="1"/>
</dbReference>
<dbReference type="InterPro" id="IPR022572">
    <property type="entry name" value="DNA_rep/recomb_RecO_N"/>
</dbReference>
<evidence type="ECO:0000256" key="6">
    <source>
        <dbReference type="ARBA" id="ARBA00033409"/>
    </source>
</evidence>
<dbReference type="HAMAP" id="MF_00201">
    <property type="entry name" value="RecO"/>
    <property type="match status" value="1"/>
</dbReference>
<gene>
    <name evidence="7" type="primary">recO</name>
    <name evidence="9" type="ORF">C8N43_1960</name>
</gene>
<dbReference type="Pfam" id="PF11967">
    <property type="entry name" value="RecO_N"/>
    <property type="match status" value="1"/>
</dbReference>
<dbReference type="PANTHER" id="PTHR33991:SF1">
    <property type="entry name" value="DNA REPAIR PROTEIN RECO"/>
    <property type="match status" value="1"/>
</dbReference>
<feature type="domain" description="DNA replication/recombination mediator RecO N-terminal" evidence="8">
    <location>
        <begin position="1"/>
        <end position="77"/>
    </location>
</feature>
<dbReference type="GO" id="GO:0006302">
    <property type="term" value="P:double-strand break repair"/>
    <property type="evidence" value="ECO:0007669"/>
    <property type="project" value="TreeGrafter"/>
</dbReference>
<dbReference type="GO" id="GO:0043590">
    <property type="term" value="C:bacterial nucleoid"/>
    <property type="evidence" value="ECO:0007669"/>
    <property type="project" value="TreeGrafter"/>
</dbReference>
<dbReference type="SUPFAM" id="SSF50249">
    <property type="entry name" value="Nucleic acid-binding proteins"/>
    <property type="match status" value="1"/>
</dbReference>
<comment type="caution">
    <text evidence="9">The sequence shown here is derived from an EMBL/GenBank/DDBJ whole genome shotgun (WGS) entry which is preliminary data.</text>
</comment>
<dbReference type="Gene3D" id="1.20.1440.120">
    <property type="entry name" value="Recombination protein O, C-terminal domain"/>
    <property type="match status" value="1"/>
</dbReference>
<dbReference type="Gene3D" id="2.40.50.140">
    <property type="entry name" value="Nucleic acid-binding proteins"/>
    <property type="match status" value="1"/>
</dbReference>
<dbReference type="EMBL" id="QBKS01000001">
    <property type="protein sequence ID" value="PTX57293.1"/>
    <property type="molecule type" value="Genomic_DNA"/>
</dbReference>
<keyword evidence="4 7" id="KW-0233">DNA recombination</keyword>
<organism evidence="9 10">
    <name type="scientific">Litoreibacter ponti</name>
    <dbReference type="NCBI Taxonomy" id="1510457"/>
    <lineage>
        <taxon>Bacteria</taxon>
        <taxon>Pseudomonadati</taxon>
        <taxon>Pseudomonadota</taxon>
        <taxon>Alphaproteobacteria</taxon>
        <taxon>Rhodobacterales</taxon>
        <taxon>Roseobacteraceae</taxon>
        <taxon>Litoreibacter</taxon>
    </lineage>
</organism>
<dbReference type="InterPro" id="IPR003717">
    <property type="entry name" value="RecO"/>
</dbReference>
<proteinExistence type="inferred from homology"/>
<evidence type="ECO:0000256" key="3">
    <source>
        <dbReference type="ARBA" id="ARBA00022763"/>
    </source>
</evidence>
<evidence type="ECO:0000256" key="4">
    <source>
        <dbReference type="ARBA" id="ARBA00023172"/>
    </source>
</evidence>
<evidence type="ECO:0000256" key="5">
    <source>
        <dbReference type="ARBA" id="ARBA00023204"/>
    </source>
</evidence>
<reference evidence="9 10" key="1">
    <citation type="submission" date="2018-04" db="EMBL/GenBank/DDBJ databases">
        <title>Genomic Encyclopedia of Archaeal and Bacterial Type Strains, Phase II (KMG-II): from individual species to whole genera.</title>
        <authorList>
            <person name="Goeker M."/>
        </authorList>
    </citation>
    <scope>NUCLEOTIDE SEQUENCE [LARGE SCALE GENOMIC DNA]</scope>
    <source>
        <strain evidence="9 10">DSM 100977</strain>
    </source>
</reference>
<dbReference type="NCBIfam" id="TIGR00613">
    <property type="entry name" value="reco"/>
    <property type="match status" value="1"/>
</dbReference>
<comment type="similarity">
    <text evidence="1 7">Belongs to the RecO family.</text>
</comment>
<evidence type="ECO:0000313" key="9">
    <source>
        <dbReference type="EMBL" id="PTX57293.1"/>
    </source>
</evidence>
<keyword evidence="3 7" id="KW-0227">DNA damage</keyword>
<evidence type="ECO:0000256" key="1">
    <source>
        <dbReference type="ARBA" id="ARBA00007452"/>
    </source>
</evidence>
<dbReference type="InterPro" id="IPR042242">
    <property type="entry name" value="RecO_C"/>
</dbReference>
<dbReference type="AlphaFoldDB" id="A0A2T6BMI9"/>
<evidence type="ECO:0000256" key="7">
    <source>
        <dbReference type="HAMAP-Rule" id="MF_00201"/>
    </source>
</evidence>
<comment type="function">
    <text evidence="7">Involved in DNA repair and RecF pathway recombination.</text>
</comment>
<accession>A0A2T6BMI9</accession>
<sequence length="244" mass="26272">MIEWRSDGVLLSARRHGENAAIIDVLTRDHGRHAGVVRGGASRKMAPILQPGAQLDVSWRARLDAHLGAFTVEPIKSRAAAVMDDRKALAGLNALCGLLQFALGERDPHPELYDRSLLVFDLLGETDAWQLAYVQWELALLEELGFGLDLESCAVTGSMQELIYVSPRTGRAVSRQGAGEWADRLLALPACLRGVGDGRLDDVPAALATTGHFLQTWMAPQLGNKPLPASRDRLVQALSAGGGP</sequence>
<dbReference type="InterPro" id="IPR037278">
    <property type="entry name" value="ARFGAP/RecO"/>
</dbReference>
<dbReference type="Proteomes" id="UP000243978">
    <property type="component" value="Unassembled WGS sequence"/>
</dbReference>
<name>A0A2T6BMI9_9RHOB</name>
<dbReference type="SUPFAM" id="SSF57863">
    <property type="entry name" value="ArfGap/RecO-like zinc finger"/>
    <property type="match status" value="1"/>
</dbReference>
<dbReference type="InterPro" id="IPR012340">
    <property type="entry name" value="NA-bd_OB-fold"/>
</dbReference>
<keyword evidence="10" id="KW-1185">Reference proteome</keyword>
<dbReference type="Pfam" id="PF02565">
    <property type="entry name" value="RecO_C"/>
    <property type="match status" value="1"/>
</dbReference>
<dbReference type="GO" id="GO:0006310">
    <property type="term" value="P:DNA recombination"/>
    <property type="evidence" value="ECO:0007669"/>
    <property type="project" value="UniProtKB-UniRule"/>
</dbReference>
<keyword evidence="5 7" id="KW-0234">DNA repair</keyword>
<evidence type="ECO:0000259" key="8">
    <source>
        <dbReference type="Pfam" id="PF11967"/>
    </source>
</evidence>